<name>A0ACB9YXF6_9PEZI</name>
<keyword evidence="2" id="KW-1185">Reference proteome</keyword>
<dbReference type="EMBL" id="MU393505">
    <property type="protein sequence ID" value="KAI4863390.1"/>
    <property type="molecule type" value="Genomic_DNA"/>
</dbReference>
<proteinExistence type="predicted"/>
<accession>A0ACB9YXF6</accession>
<evidence type="ECO:0000313" key="2">
    <source>
        <dbReference type="Proteomes" id="UP001497700"/>
    </source>
</evidence>
<reference evidence="1 2" key="1">
    <citation type="journal article" date="2022" name="New Phytol.">
        <title>Ecological generalism drives hyperdiversity of secondary metabolite gene clusters in xylarialean endophytes.</title>
        <authorList>
            <person name="Franco M.E.E."/>
            <person name="Wisecaver J.H."/>
            <person name="Arnold A.E."/>
            <person name="Ju Y.M."/>
            <person name="Slot J.C."/>
            <person name="Ahrendt S."/>
            <person name="Moore L.P."/>
            <person name="Eastman K.E."/>
            <person name="Scott K."/>
            <person name="Konkel Z."/>
            <person name="Mondo S.J."/>
            <person name="Kuo A."/>
            <person name="Hayes R.D."/>
            <person name="Haridas S."/>
            <person name="Andreopoulos B."/>
            <person name="Riley R."/>
            <person name="LaButti K."/>
            <person name="Pangilinan J."/>
            <person name="Lipzen A."/>
            <person name="Amirebrahimi M."/>
            <person name="Yan J."/>
            <person name="Adam C."/>
            <person name="Keymanesh K."/>
            <person name="Ng V."/>
            <person name="Louie K."/>
            <person name="Northen T."/>
            <person name="Drula E."/>
            <person name="Henrissat B."/>
            <person name="Hsieh H.M."/>
            <person name="Youens-Clark K."/>
            <person name="Lutzoni F."/>
            <person name="Miadlikowska J."/>
            <person name="Eastwood D.C."/>
            <person name="Hamelin R.C."/>
            <person name="Grigoriev I.V."/>
            <person name="U'Ren J.M."/>
        </authorList>
    </citation>
    <scope>NUCLEOTIDE SEQUENCE [LARGE SCALE GENOMIC DNA]</scope>
    <source>
        <strain evidence="1 2">CBS 119005</strain>
    </source>
</reference>
<sequence length="170" mass="19762">MSERRIGSYDKEKGGALYGDSSKYKSDRSRLDNVCDDLPSYKEAIQDGWNTQEQQPPCSHWSESGCRITVKSRKCCSCMDQRPEPKSGQYPMYVDGQGWVERATRWQYYCPNCQEYFDPDAKAKLLRDQRAWAEKRAKSIADERALADERDRKYFGFGRWIEAVKGCLPN</sequence>
<dbReference type="Proteomes" id="UP001497700">
    <property type="component" value="Unassembled WGS sequence"/>
</dbReference>
<evidence type="ECO:0000313" key="1">
    <source>
        <dbReference type="EMBL" id="KAI4863390.1"/>
    </source>
</evidence>
<organism evidence="1 2">
    <name type="scientific">Hypoxylon rubiginosum</name>
    <dbReference type="NCBI Taxonomy" id="110542"/>
    <lineage>
        <taxon>Eukaryota</taxon>
        <taxon>Fungi</taxon>
        <taxon>Dikarya</taxon>
        <taxon>Ascomycota</taxon>
        <taxon>Pezizomycotina</taxon>
        <taxon>Sordariomycetes</taxon>
        <taxon>Xylariomycetidae</taxon>
        <taxon>Xylariales</taxon>
        <taxon>Hypoxylaceae</taxon>
        <taxon>Hypoxylon</taxon>
    </lineage>
</organism>
<protein>
    <submittedName>
        <fullName evidence="1">Uncharacterized protein</fullName>
    </submittedName>
</protein>
<gene>
    <name evidence="1" type="ORF">F4820DRAFT_376068</name>
</gene>
<comment type="caution">
    <text evidence="1">The sequence shown here is derived from an EMBL/GenBank/DDBJ whole genome shotgun (WGS) entry which is preliminary data.</text>
</comment>